<organism evidence="2">
    <name type="scientific">viral metagenome</name>
    <dbReference type="NCBI Taxonomy" id="1070528"/>
    <lineage>
        <taxon>unclassified sequences</taxon>
        <taxon>metagenomes</taxon>
        <taxon>organismal metagenomes</taxon>
    </lineage>
</organism>
<keyword evidence="1" id="KW-0472">Membrane</keyword>
<protein>
    <recommendedName>
        <fullName evidence="3">Zeta toxin domain-containing protein</fullName>
    </recommendedName>
</protein>
<dbReference type="InterPro" id="IPR027417">
    <property type="entry name" value="P-loop_NTPase"/>
</dbReference>
<proteinExistence type="predicted"/>
<sequence length="278" mass="32462">MLNSIKLIELTSNPAMLFVSSIFLMETMLLLAALFTHIYKQHPPKTVTIIRGVPGAGKKYLISQLERDNDDIFAICDKNQYFTLNGEYNFKGSELSKANQSSRIKLLNSISNGINTIYVINYFDELWMYQEYLQIAKMHNYKTDILEIPCPDMDHLSYFNKRSSHKTPYSKSKSCYANWEKDDRAIYYEPYIKGFPGDSLPKTKPVNLNKQLDDYKTDPSVEVPSNTFNFMPLIKYGEIIDFMSQFFHTKIFKREVNMNAKLKKNIKYDLKEHAPFKL</sequence>
<evidence type="ECO:0000256" key="1">
    <source>
        <dbReference type="SAM" id="Phobius"/>
    </source>
</evidence>
<feature type="transmembrane region" description="Helical" evidence="1">
    <location>
        <begin position="15"/>
        <end position="35"/>
    </location>
</feature>
<evidence type="ECO:0008006" key="3">
    <source>
        <dbReference type="Google" id="ProtNLM"/>
    </source>
</evidence>
<name>A0A6C0B576_9ZZZZ</name>
<accession>A0A6C0B576</accession>
<dbReference type="EMBL" id="MN739059">
    <property type="protein sequence ID" value="QHS86658.1"/>
    <property type="molecule type" value="Genomic_DNA"/>
</dbReference>
<reference evidence="2" key="1">
    <citation type="journal article" date="2020" name="Nature">
        <title>Giant virus diversity and host interactions through global metagenomics.</title>
        <authorList>
            <person name="Schulz F."/>
            <person name="Roux S."/>
            <person name="Paez-Espino D."/>
            <person name="Jungbluth S."/>
            <person name="Walsh D.A."/>
            <person name="Denef V.J."/>
            <person name="McMahon K.D."/>
            <person name="Konstantinidis K.T."/>
            <person name="Eloe-Fadrosh E.A."/>
            <person name="Kyrpides N.C."/>
            <person name="Woyke T."/>
        </authorList>
    </citation>
    <scope>NUCLEOTIDE SEQUENCE</scope>
    <source>
        <strain evidence="2">GVMAG-M-3300009422-16</strain>
    </source>
</reference>
<keyword evidence="1" id="KW-1133">Transmembrane helix</keyword>
<dbReference type="Gene3D" id="3.40.50.300">
    <property type="entry name" value="P-loop containing nucleotide triphosphate hydrolases"/>
    <property type="match status" value="1"/>
</dbReference>
<dbReference type="AlphaFoldDB" id="A0A6C0B576"/>
<keyword evidence="1" id="KW-0812">Transmembrane</keyword>
<evidence type="ECO:0000313" key="2">
    <source>
        <dbReference type="EMBL" id="QHS86658.1"/>
    </source>
</evidence>